<feature type="domain" description="GFO/IDH/MocA-like oxidoreductase" evidence="2">
    <location>
        <begin position="132"/>
        <end position="250"/>
    </location>
</feature>
<evidence type="ECO:0000259" key="1">
    <source>
        <dbReference type="Pfam" id="PF01408"/>
    </source>
</evidence>
<dbReference type="SUPFAM" id="SSF51735">
    <property type="entry name" value="NAD(P)-binding Rossmann-fold domains"/>
    <property type="match status" value="1"/>
</dbReference>
<proteinExistence type="predicted"/>
<dbReference type="Gene3D" id="3.40.50.720">
    <property type="entry name" value="NAD(P)-binding Rossmann-like Domain"/>
    <property type="match status" value="1"/>
</dbReference>
<name>A0A956NF15_UNCEI</name>
<evidence type="ECO:0000313" key="4">
    <source>
        <dbReference type="Proteomes" id="UP000739538"/>
    </source>
</evidence>
<protein>
    <submittedName>
        <fullName evidence="3">Gfo/Idh/MocA family oxidoreductase</fullName>
    </submittedName>
</protein>
<dbReference type="EMBL" id="JAGQHS010000149">
    <property type="protein sequence ID" value="MCA9758177.1"/>
    <property type="molecule type" value="Genomic_DNA"/>
</dbReference>
<evidence type="ECO:0000259" key="2">
    <source>
        <dbReference type="Pfam" id="PF22725"/>
    </source>
</evidence>
<dbReference type="PANTHER" id="PTHR43249:SF1">
    <property type="entry name" value="D-GLUCOSIDE 3-DEHYDROGENASE"/>
    <property type="match status" value="1"/>
</dbReference>
<reference evidence="3" key="2">
    <citation type="journal article" date="2021" name="Microbiome">
        <title>Successional dynamics and alternative stable states in a saline activated sludge microbial community over 9 years.</title>
        <authorList>
            <person name="Wang Y."/>
            <person name="Ye J."/>
            <person name="Ju F."/>
            <person name="Liu L."/>
            <person name="Boyd J.A."/>
            <person name="Deng Y."/>
            <person name="Parks D.H."/>
            <person name="Jiang X."/>
            <person name="Yin X."/>
            <person name="Woodcroft B.J."/>
            <person name="Tyson G.W."/>
            <person name="Hugenholtz P."/>
            <person name="Polz M.F."/>
            <person name="Zhang T."/>
        </authorList>
    </citation>
    <scope>NUCLEOTIDE SEQUENCE</scope>
    <source>
        <strain evidence="3">HKST-UBA02</strain>
    </source>
</reference>
<dbReference type="AlphaFoldDB" id="A0A956NF15"/>
<evidence type="ECO:0000313" key="3">
    <source>
        <dbReference type="EMBL" id="MCA9758177.1"/>
    </source>
</evidence>
<gene>
    <name evidence="3" type="ORF">KDA27_20450</name>
</gene>
<comment type="caution">
    <text evidence="3">The sequence shown here is derived from an EMBL/GenBank/DDBJ whole genome shotgun (WGS) entry which is preliminary data.</text>
</comment>
<dbReference type="SUPFAM" id="SSF55347">
    <property type="entry name" value="Glyceraldehyde-3-phosphate dehydrogenase-like, C-terminal domain"/>
    <property type="match status" value="1"/>
</dbReference>
<dbReference type="PANTHER" id="PTHR43249">
    <property type="entry name" value="UDP-N-ACETYL-2-AMINO-2-DEOXY-D-GLUCURONATE OXIDASE"/>
    <property type="match status" value="1"/>
</dbReference>
<reference evidence="3" key="1">
    <citation type="submission" date="2020-04" db="EMBL/GenBank/DDBJ databases">
        <authorList>
            <person name="Zhang T."/>
        </authorList>
    </citation>
    <scope>NUCLEOTIDE SEQUENCE</scope>
    <source>
        <strain evidence="3">HKST-UBA02</strain>
    </source>
</reference>
<dbReference type="Pfam" id="PF22725">
    <property type="entry name" value="GFO_IDH_MocA_C3"/>
    <property type="match status" value="1"/>
</dbReference>
<dbReference type="InterPro" id="IPR055170">
    <property type="entry name" value="GFO_IDH_MocA-like_dom"/>
</dbReference>
<dbReference type="Gene3D" id="3.30.360.10">
    <property type="entry name" value="Dihydrodipicolinate Reductase, domain 2"/>
    <property type="match status" value="1"/>
</dbReference>
<organism evidence="3 4">
    <name type="scientific">Eiseniibacteriota bacterium</name>
    <dbReference type="NCBI Taxonomy" id="2212470"/>
    <lineage>
        <taxon>Bacteria</taxon>
        <taxon>Candidatus Eiseniibacteriota</taxon>
    </lineage>
</organism>
<dbReference type="InterPro" id="IPR052515">
    <property type="entry name" value="Gfo/Idh/MocA_Oxidoreductase"/>
</dbReference>
<dbReference type="Pfam" id="PF01408">
    <property type="entry name" value="GFO_IDH_MocA"/>
    <property type="match status" value="1"/>
</dbReference>
<sequence>MSNPFRLGIIGTGRIAQTYLANLNEVSGLDLVAVCDTEPAVVAASAEAYGCKSYTDPKALLTSEGLDGVVIATPPVTHKEIAIEAFRNGAHVLCEKPVAISGADIREMQMQAREHGRRLMMASKFRYVDDVSKARSIVQAGILGAPVRFENTFANWLDVRQRWNSKREIAGGGVLIDNGTHSVDIARFILGPITDVSAYHGPKIQAIEVEDTSHLSFRSASGATGMVDVSWSIHKELSSYVEIWGTEGMLSLGWRESKYRQNHQTTWVQFGNGYDKNLAFRSQLDNFVNHCAGKEPARISSDDALASVLVIEAAYQSADDGSWRKVPQE</sequence>
<dbReference type="Proteomes" id="UP000739538">
    <property type="component" value="Unassembled WGS sequence"/>
</dbReference>
<dbReference type="InterPro" id="IPR036291">
    <property type="entry name" value="NAD(P)-bd_dom_sf"/>
</dbReference>
<dbReference type="InterPro" id="IPR000683">
    <property type="entry name" value="Gfo/Idh/MocA-like_OxRdtase_N"/>
</dbReference>
<dbReference type="GO" id="GO:0000166">
    <property type="term" value="F:nucleotide binding"/>
    <property type="evidence" value="ECO:0007669"/>
    <property type="project" value="InterPro"/>
</dbReference>
<accession>A0A956NF15</accession>
<feature type="domain" description="Gfo/Idh/MocA-like oxidoreductase N-terminal" evidence="1">
    <location>
        <begin position="5"/>
        <end position="122"/>
    </location>
</feature>